<dbReference type="InterPro" id="IPR050177">
    <property type="entry name" value="Lipid_A_modif_metabolic_enz"/>
</dbReference>
<dbReference type="PANTHER" id="PTHR43245">
    <property type="entry name" value="BIFUNCTIONAL POLYMYXIN RESISTANCE PROTEIN ARNA"/>
    <property type="match status" value="1"/>
</dbReference>
<protein>
    <submittedName>
        <fullName evidence="2">Epimerase/dehydratase</fullName>
    </submittedName>
</protein>
<dbReference type="RefSeq" id="WP_180720276.1">
    <property type="nucleotide sequence ID" value="NZ_AP023174.1"/>
</dbReference>
<gene>
    <name evidence="2" type="primary">wbiG</name>
    <name evidence="2" type="ORF">PPGU16_24770</name>
</gene>
<proteinExistence type="predicted"/>
<evidence type="ECO:0000313" key="3">
    <source>
        <dbReference type="Proteomes" id="UP000510888"/>
    </source>
</evidence>
<evidence type="ECO:0000313" key="2">
    <source>
        <dbReference type="EMBL" id="BCF89410.1"/>
    </source>
</evidence>
<dbReference type="InterPro" id="IPR001509">
    <property type="entry name" value="Epimerase_deHydtase"/>
</dbReference>
<reference evidence="2 3" key="1">
    <citation type="journal article" date="2020" name="Genes (Basel)">
        <title>Genomic Comparison of Insect Gut Symbionts from Divergent Burkholderia Subclades.</title>
        <authorList>
            <person name="Takeshita K."/>
            <person name="Kikuchi Y."/>
        </authorList>
    </citation>
    <scope>NUCLEOTIDE SEQUENCE [LARGE SCALE GENOMIC DNA]</scope>
    <source>
        <strain evidence="2 3">PGU16</strain>
    </source>
</reference>
<dbReference type="KEGG" id="plad:PPGU16_24770"/>
<feature type="domain" description="NAD-dependent epimerase/dehydratase" evidence="1">
    <location>
        <begin position="5"/>
        <end position="225"/>
    </location>
</feature>
<organism evidence="2 3">
    <name type="scientific">Paraburkholderia largidicola</name>
    <dbReference type="NCBI Taxonomy" id="3014751"/>
    <lineage>
        <taxon>Bacteria</taxon>
        <taxon>Pseudomonadati</taxon>
        <taxon>Pseudomonadota</taxon>
        <taxon>Betaproteobacteria</taxon>
        <taxon>Burkholderiales</taxon>
        <taxon>Burkholderiaceae</taxon>
        <taxon>Paraburkholderia</taxon>
    </lineage>
</organism>
<dbReference type="PANTHER" id="PTHR43245:SF58">
    <property type="entry name" value="BLL5923 PROTEIN"/>
    <property type="match status" value="1"/>
</dbReference>
<accession>A0A7I8BMT6</accession>
<dbReference type="Pfam" id="PF01370">
    <property type="entry name" value="Epimerase"/>
    <property type="match status" value="1"/>
</dbReference>
<evidence type="ECO:0000259" key="1">
    <source>
        <dbReference type="Pfam" id="PF01370"/>
    </source>
</evidence>
<dbReference type="CDD" id="cd05232">
    <property type="entry name" value="UDP_G4E_4_SDR_e"/>
    <property type="match status" value="1"/>
</dbReference>
<dbReference type="InterPro" id="IPR036291">
    <property type="entry name" value="NAD(P)-bd_dom_sf"/>
</dbReference>
<sequence length="322" mass="34982">MTRFLLSGANGFVGQALGRSLVANGHWVTGLVRHSGGCPDGVAEWLHATPDFVGIADAWPAGLAPDVVVHLAARVHVMNDNSSDPDQAFRATNLHGTLRLAEAAKQNGVRRFVYVSSIKAVAEDDAGRPLREDDPAHAEDAYGRSKLAAERELISFGRSNALDVVIVRPPLVYGPNVQANFLRLMDAIARGIPMPLGAVRARRSMVFVGNLVDALMHCATDPRASGQCFHVADDEDQTVAELVRSIGTHLHRPARLFDVPVAWLRLAGHITGRSAQIDRLIGSLQVDTSRLRQTLDWKPPYTADEGLAETVNWYQSTRSSHS</sequence>
<dbReference type="Gene3D" id="3.40.50.720">
    <property type="entry name" value="NAD(P)-binding Rossmann-like Domain"/>
    <property type="match status" value="1"/>
</dbReference>
<dbReference type="EMBL" id="AP023174">
    <property type="protein sequence ID" value="BCF89410.1"/>
    <property type="molecule type" value="Genomic_DNA"/>
</dbReference>
<dbReference type="Proteomes" id="UP000510888">
    <property type="component" value="Chromosome 1"/>
</dbReference>
<keyword evidence="3" id="KW-1185">Reference proteome</keyword>
<dbReference type="AlphaFoldDB" id="A0A7I8BMT6"/>
<dbReference type="SUPFAM" id="SSF51735">
    <property type="entry name" value="NAD(P)-binding Rossmann-fold domains"/>
    <property type="match status" value="1"/>
</dbReference>
<name>A0A7I8BMT6_9BURK</name>